<dbReference type="PANTHER" id="PTHR38834">
    <property type="entry name" value="PERIPLASMIC SUBSTRATE BINDING PROTEIN FAMILY 3"/>
    <property type="match status" value="1"/>
</dbReference>
<reference evidence="2 3" key="1">
    <citation type="submission" date="2019-07" db="EMBL/GenBank/DDBJ databases">
        <title>Whole genome shotgun sequence of Pseudoalteromonas espejiana NBRC 102222.</title>
        <authorList>
            <person name="Hosoyama A."/>
            <person name="Uohara A."/>
            <person name="Ohji S."/>
            <person name="Ichikawa N."/>
        </authorList>
    </citation>
    <scope>NUCLEOTIDE SEQUENCE [LARGE SCALE GENOMIC DNA]</scope>
    <source>
        <strain evidence="2 3">NBRC 102222</strain>
    </source>
</reference>
<protein>
    <submittedName>
        <fullName evidence="2">Uncharacterized protein</fullName>
    </submittedName>
</protein>
<feature type="chain" id="PRO_5021921038" evidence="1">
    <location>
        <begin position="18"/>
        <end position="237"/>
    </location>
</feature>
<evidence type="ECO:0000313" key="2">
    <source>
        <dbReference type="EMBL" id="GEK55019.1"/>
    </source>
</evidence>
<evidence type="ECO:0000313" key="3">
    <source>
        <dbReference type="Proteomes" id="UP000321419"/>
    </source>
</evidence>
<evidence type="ECO:0000256" key="1">
    <source>
        <dbReference type="SAM" id="SignalP"/>
    </source>
</evidence>
<organism evidence="2 3">
    <name type="scientific">Pseudoalteromonas espejiana</name>
    <dbReference type="NCBI Taxonomy" id="28107"/>
    <lineage>
        <taxon>Bacteria</taxon>
        <taxon>Pseudomonadati</taxon>
        <taxon>Pseudomonadota</taxon>
        <taxon>Gammaproteobacteria</taxon>
        <taxon>Alteromonadales</taxon>
        <taxon>Pseudoalteromonadaceae</taxon>
        <taxon>Pseudoalteromonas</taxon>
    </lineage>
</organism>
<dbReference type="SUPFAM" id="SSF53850">
    <property type="entry name" value="Periplasmic binding protein-like II"/>
    <property type="match status" value="1"/>
</dbReference>
<dbReference type="Proteomes" id="UP000321419">
    <property type="component" value="Unassembled WGS sequence"/>
</dbReference>
<proteinExistence type="predicted"/>
<name>A0A510XVL6_9GAMM</name>
<gene>
    <name evidence="2" type="ORF">PES01_18640</name>
</gene>
<keyword evidence="1" id="KW-0732">Signal</keyword>
<dbReference type="OrthoDB" id="8587856at2"/>
<dbReference type="RefSeq" id="WP_089349333.1">
    <property type="nucleotide sequence ID" value="NZ_BJUM01000015.1"/>
</dbReference>
<dbReference type="PANTHER" id="PTHR38834:SF3">
    <property type="entry name" value="SOLUTE-BINDING PROTEIN FAMILY 3_N-TERMINAL DOMAIN-CONTAINING PROTEIN"/>
    <property type="match status" value="1"/>
</dbReference>
<dbReference type="EMBL" id="BJUM01000015">
    <property type="protein sequence ID" value="GEK55019.1"/>
    <property type="molecule type" value="Genomic_DNA"/>
</dbReference>
<feature type="signal peptide" evidence="1">
    <location>
        <begin position="1"/>
        <end position="17"/>
    </location>
</feature>
<comment type="caution">
    <text evidence="2">The sequence shown here is derived from an EMBL/GenBank/DDBJ whole genome shotgun (WGS) entry which is preliminary data.</text>
</comment>
<dbReference type="Gene3D" id="3.40.190.10">
    <property type="entry name" value="Periplasmic binding protein-like II"/>
    <property type="match status" value="2"/>
</dbReference>
<accession>A0A510XVL6</accession>
<keyword evidence="3" id="KW-1185">Reference proteome</keyword>
<sequence length="237" mass="26807">MRVIISLLLFFSFFSFASSKQILVVTELSPPHQTLVNGEVSGSGTAFIRDVFRAANLSPDIHMYPWARAYKVATTVNNTFIYSLARTPEREANFHWIGGPIGHFELGFISLSSRSDINISTTDDAKKYKIAMQRNDFATDTLAKIGFEVVLTSDIKKSYALLLANKVDLIVDDENFMVKMVEYLGYNKNHLSFLYKVDELTIDAYLAANINTELKYVKALNKAYFEVVKTTPLPYKN</sequence>
<dbReference type="AlphaFoldDB" id="A0A510XVL6"/>